<evidence type="ECO:0000313" key="4">
    <source>
        <dbReference type="EMBL" id="KZF22579.1"/>
    </source>
</evidence>
<evidence type="ECO:0000313" key="5">
    <source>
        <dbReference type="Proteomes" id="UP000076632"/>
    </source>
</evidence>
<protein>
    <recommendedName>
        <fullName evidence="3">RFX-type winged-helix domain-containing protein</fullName>
    </recommendedName>
</protein>
<feature type="region of interest" description="Disordered" evidence="2">
    <location>
        <begin position="875"/>
        <end position="898"/>
    </location>
</feature>
<sequence>MSAHAARSRSSTSVSSRGHRRPLSRASTTSFHSTNTQVSQHNAADASFGIAQQHPQDANTFPYTHEEGLILQSAPQLTNPHGFVLDPALHGGMPHGMSYPAEGTFAENMAVAPSHPQPYPSFEDTQHAMFHAHNAAAAAAAAASRSASVVDMKPDDTTIKPKKGSSSSIANDNELRRLHRENKGRSIKEVACEVLANERGPKAEKTKQVFAMLWLDNVCKRSTGSVPRNRVYSHYATRCGTERVVPLNPASFGKLVRVIFPGIQTRRLGVRGESKYHYVDLSLSDDNQDGLDVERAGGRNGSISLGPPGNSNNNPRSQFPADTAVFPGPGLSSFGAYSQAFVQPSGTRQPVSGSLFIDLQGSSIERITSPTNMIQQQLHFSSSIDVPLEGYEPVVLPKIHEYTPEKTDTDIADALTALYRTHCTSLVDCIRFCKERQFFRLFTQFHGTLTVPVQKLLAHPNIAPWIAECDRLMYQKMIRFVAPLALQVIPKQVLDFLRLVSEKLCSHISATFQNHPAHLVQAKLNPAATFASLLSRLLRVNVTAHAAANMLCNDANRDQMWHDWVLFLRPVKVLETVLPNCGYAEALRILTSDVRNALEPLNTDPFLEAGTIYEAASFASANAPAQPQSIGVNGKSTENFLERWAGFLADLPKRFPQASTRVLLQCIESVGTAALRDLTIAGANSFGAWWVTKVWVDEMIRWLVEMGGFLDPLPPASPSATEVAMPSATSNHSISADSLFGGATAVGAAAAANAGNPPRPQSGMSTHADSRFSSIDVDFGTAPGGPEDNSNQERKPEHSHQQQQLHHGGVQHHIQQPQHHHRHSNSALDTAHHATPASAGFGGSVVEEQNHDDSGISIPLSDEDLALAKYGSFVTEGDSGSGANLGSDPTGSGDVVVC</sequence>
<gene>
    <name evidence="4" type="ORF">L228DRAFT_128965</name>
</gene>
<dbReference type="GO" id="GO:0000981">
    <property type="term" value="F:DNA-binding transcription factor activity, RNA polymerase II-specific"/>
    <property type="evidence" value="ECO:0007669"/>
    <property type="project" value="TreeGrafter"/>
</dbReference>
<dbReference type="PROSITE" id="PS51526">
    <property type="entry name" value="RFX_DBD"/>
    <property type="match status" value="1"/>
</dbReference>
<dbReference type="InterPro" id="IPR003150">
    <property type="entry name" value="DNA-bd_RFX"/>
</dbReference>
<keyword evidence="1" id="KW-0238">DNA-binding</keyword>
<dbReference type="GO" id="GO:0000978">
    <property type="term" value="F:RNA polymerase II cis-regulatory region sequence-specific DNA binding"/>
    <property type="evidence" value="ECO:0007669"/>
    <property type="project" value="TreeGrafter"/>
</dbReference>
<dbReference type="InterPro" id="IPR039779">
    <property type="entry name" value="RFX-like"/>
</dbReference>
<feature type="domain" description="RFX-type winged-helix" evidence="3">
    <location>
        <begin position="211"/>
        <end position="295"/>
    </location>
</feature>
<evidence type="ECO:0000259" key="3">
    <source>
        <dbReference type="PROSITE" id="PS51526"/>
    </source>
</evidence>
<dbReference type="Pfam" id="PF25340">
    <property type="entry name" value="BCD_RFX"/>
    <property type="match status" value="1"/>
</dbReference>
<dbReference type="InterPro" id="IPR036390">
    <property type="entry name" value="WH_DNA-bd_sf"/>
</dbReference>
<accession>A0A165GTJ1</accession>
<dbReference type="GeneID" id="28894219"/>
<dbReference type="PANTHER" id="PTHR12619">
    <property type="entry name" value="RFX TRANSCRIPTION FACTOR FAMILY"/>
    <property type="match status" value="1"/>
</dbReference>
<dbReference type="SUPFAM" id="SSF46785">
    <property type="entry name" value="Winged helix' DNA-binding domain"/>
    <property type="match status" value="1"/>
</dbReference>
<dbReference type="STRING" id="1328760.A0A165GTJ1"/>
<organism evidence="4 5">
    <name type="scientific">Xylona heveae (strain CBS 132557 / TC161)</name>
    <dbReference type="NCBI Taxonomy" id="1328760"/>
    <lineage>
        <taxon>Eukaryota</taxon>
        <taxon>Fungi</taxon>
        <taxon>Dikarya</taxon>
        <taxon>Ascomycota</taxon>
        <taxon>Pezizomycotina</taxon>
        <taxon>Xylonomycetes</taxon>
        <taxon>Xylonales</taxon>
        <taxon>Xylonaceae</taxon>
        <taxon>Xylona</taxon>
    </lineage>
</organism>
<dbReference type="InterPro" id="IPR057321">
    <property type="entry name" value="RFX1-4/6/8-like_BCD"/>
</dbReference>
<dbReference type="OrthoDB" id="10056949at2759"/>
<dbReference type="Gene3D" id="1.10.10.10">
    <property type="entry name" value="Winged helix-like DNA-binding domain superfamily/Winged helix DNA-binding domain"/>
    <property type="match status" value="1"/>
</dbReference>
<evidence type="ECO:0000256" key="2">
    <source>
        <dbReference type="SAM" id="MobiDB-lite"/>
    </source>
</evidence>
<feature type="region of interest" description="Disordered" evidence="2">
    <location>
        <begin position="775"/>
        <end position="853"/>
    </location>
</feature>
<feature type="region of interest" description="Disordered" evidence="2">
    <location>
        <begin position="289"/>
        <end position="321"/>
    </location>
</feature>
<feature type="compositionally biased region" description="Low complexity" evidence="2">
    <location>
        <begin position="801"/>
        <end position="817"/>
    </location>
</feature>
<dbReference type="PANTHER" id="PTHR12619:SF5">
    <property type="entry name" value="TRANSCRIPTION FACTOR RFX4"/>
    <property type="match status" value="1"/>
</dbReference>
<dbReference type="FunFam" id="1.10.10.10:FF:000119">
    <property type="entry name" value="DNA damage and replication checkpoint protein"/>
    <property type="match status" value="1"/>
</dbReference>
<dbReference type="InterPro" id="IPR036388">
    <property type="entry name" value="WH-like_DNA-bd_sf"/>
</dbReference>
<dbReference type="OMA" id="ENIRFMK"/>
<dbReference type="Proteomes" id="UP000076632">
    <property type="component" value="Unassembled WGS sequence"/>
</dbReference>
<evidence type="ECO:0000256" key="1">
    <source>
        <dbReference type="ARBA" id="ARBA00023125"/>
    </source>
</evidence>
<dbReference type="InParanoid" id="A0A165GTJ1"/>
<feature type="compositionally biased region" description="Low complexity" evidence="2">
    <location>
        <begin position="1"/>
        <end position="16"/>
    </location>
</feature>
<dbReference type="AlphaFoldDB" id="A0A165GTJ1"/>
<keyword evidence="5" id="KW-1185">Reference proteome</keyword>
<feature type="region of interest" description="Disordered" evidence="2">
    <location>
        <begin position="1"/>
        <end position="42"/>
    </location>
</feature>
<feature type="compositionally biased region" description="Low complexity" evidence="2">
    <location>
        <begin position="301"/>
        <end position="315"/>
    </location>
</feature>
<feature type="compositionally biased region" description="Polar residues" evidence="2">
    <location>
        <begin position="881"/>
        <end position="890"/>
    </location>
</feature>
<dbReference type="EMBL" id="KV407458">
    <property type="protein sequence ID" value="KZF22579.1"/>
    <property type="molecule type" value="Genomic_DNA"/>
</dbReference>
<dbReference type="RefSeq" id="XP_018188134.1">
    <property type="nucleotide sequence ID" value="XM_018329082.1"/>
</dbReference>
<reference evidence="4 5" key="1">
    <citation type="journal article" date="2016" name="Fungal Biol.">
        <title>The genome of Xylona heveae provides a window into fungal endophytism.</title>
        <authorList>
            <person name="Gazis R."/>
            <person name="Kuo A."/>
            <person name="Riley R."/>
            <person name="LaButti K."/>
            <person name="Lipzen A."/>
            <person name="Lin J."/>
            <person name="Amirebrahimi M."/>
            <person name="Hesse C.N."/>
            <person name="Spatafora J.W."/>
            <person name="Henrissat B."/>
            <person name="Hainaut M."/>
            <person name="Grigoriev I.V."/>
            <person name="Hibbett D.S."/>
        </authorList>
    </citation>
    <scope>NUCLEOTIDE SEQUENCE [LARGE SCALE GENOMIC DNA]</scope>
    <source>
        <strain evidence="4 5">TC161</strain>
    </source>
</reference>
<name>A0A165GTJ1_XYLHT</name>
<proteinExistence type="predicted"/>
<feature type="compositionally biased region" description="Polar residues" evidence="2">
    <location>
        <begin position="25"/>
        <end position="42"/>
    </location>
</feature>
<feature type="compositionally biased region" description="Basic and acidic residues" evidence="2">
    <location>
        <begin position="791"/>
        <end position="800"/>
    </location>
</feature>
<dbReference type="Pfam" id="PF02257">
    <property type="entry name" value="RFX_DNA_binding"/>
    <property type="match status" value="1"/>
</dbReference>